<organism evidence="2 3">
    <name type="scientific">Nibrella saemangeumensis</name>
    <dbReference type="NCBI Taxonomy" id="1084526"/>
    <lineage>
        <taxon>Bacteria</taxon>
        <taxon>Pseudomonadati</taxon>
        <taxon>Bacteroidota</taxon>
        <taxon>Cytophagia</taxon>
        <taxon>Cytophagales</taxon>
        <taxon>Spirosomataceae</taxon>
        <taxon>Nibrella</taxon>
    </lineage>
</organism>
<evidence type="ECO:0000313" key="3">
    <source>
        <dbReference type="Proteomes" id="UP001501175"/>
    </source>
</evidence>
<keyword evidence="3" id="KW-1185">Reference proteome</keyword>
<evidence type="ECO:0000313" key="2">
    <source>
        <dbReference type="EMBL" id="GAA4448648.1"/>
    </source>
</evidence>
<name>A0ABP8MFB2_9BACT</name>
<feature type="chain" id="PRO_5045277799" description="DUF3829 domain-containing protein" evidence="1">
    <location>
        <begin position="23"/>
        <end position="317"/>
    </location>
</feature>
<keyword evidence="1" id="KW-0732">Signal</keyword>
<proteinExistence type="predicted"/>
<protein>
    <recommendedName>
        <fullName evidence="4">DUF3829 domain-containing protein</fullName>
    </recommendedName>
</protein>
<reference evidence="3" key="1">
    <citation type="journal article" date="2019" name="Int. J. Syst. Evol. Microbiol.">
        <title>The Global Catalogue of Microorganisms (GCM) 10K type strain sequencing project: providing services to taxonomists for standard genome sequencing and annotation.</title>
        <authorList>
            <consortium name="The Broad Institute Genomics Platform"/>
            <consortium name="The Broad Institute Genome Sequencing Center for Infectious Disease"/>
            <person name="Wu L."/>
            <person name="Ma J."/>
        </authorList>
    </citation>
    <scope>NUCLEOTIDE SEQUENCE [LARGE SCALE GENOMIC DNA]</scope>
    <source>
        <strain evidence="3">JCM 17927</strain>
    </source>
</reference>
<feature type="signal peptide" evidence="1">
    <location>
        <begin position="1"/>
        <end position="22"/>
    </location>
</feature>
<dbReference type="RefSeq" id="WP_345240551.1">
    <property type="nucleotide sequence ID" value="NZ_BAABHD010000005.1"/>
</dbReference>
<evidence type="ECO:0008006" key="4">
    <source>
        <dbReference type="Google" id="ProtNLM"/>
    </source>
</evidence>
<comment type="caution">
    <text evidence="2">The sequence shown here is derived from an EMBL/GenBank/DDBJ whole genome shotgun (WGS) entry which is preliminary data.</text>
</comment>
<evidence type="ECO:0000256" key="1">
    <source>
        <dbReference type="SAM" id="SignalP"/>
    </source>
</evidence>
<gene>
    <name evidence="2" type="ORF">GCM10023189_06820</name>
</gene>
<sequence length="317" mass="35522">MCRKLSGHSLLLCLLIELAGCAALTDSQRKSVANYAKLTQAYTQYPSEVARTYVALNYEVATLLIPVNQPVVTNIHTDLVNTFATFEQGNQNSQRVDDAINILRQYAKALEALSSADLPGVFGKNAELFGKSVDNAVTFYNKTHQPTTALPIGFGKLAADAISLAGRRYINHKQAAALRNYMAKGEELIKLLNQDSQRAFTDLENRWQQQKRLMAASHTTLLQKVHEDAGGQAARNYYTYQINKDMRTLIERSAAFDKLLTKTAQAMGNVYKAHESVLKDIQQKRPWHDRIADVQNLYEDLTALEAQHEKLTRPATH</sequence>
<dbReference type="EMBL" id="BAABHD010000005">
    <property type="protein sequence ID" value="GAA4448648.1"/>
    <property type="molecule type" value="Genomic_DNA"/>
</dbReference>
<dbReference type="Proteomes" id="UP001501175">
    <property type="component" value="Unassembled WGS sequence"/>
</dbReference>
<accession>A0ABP8MFB2</accession>